<dbReference type="RefSeq" id="XP_020901466.1">
    <property type="nucleotide sequence ID" value="XM_021045807.2"/>
</dbReference>
<dbReference type="OrthoDB" id="6076970at2759"/>
<dbReference type="SUPFAM" id="SSF81321">
    <property type="entry name" value="Family A G protein-coupled receptor-like"/>
    <property type="match status" value="1"/>
</dbReference>
<reference evidence="10" key="1">
    <citation type="submission" date="2022-11" db="UniProtKB">
        <authorList>
            <consortium name="EnsemblMetazoa"/>
        </authorList>
    </citation>
    <scope>IDENTIFICATION</scope>
</reference>
<keyword evidence="7" id="KW-0807">Transducer</keyword>
<feature type="domain" description="G-protein coupled receptors family 1 profile" evidence="9">
    <location>
        <begin position="51"/>
        <end position="357"/>
    </location>
</feature>
<evidence type="ECO:0000256" key="7">
    <source>
        <dbReference type="ARBA" id="ARBA00023224"/>
    </source>
</evidence>
<dbReference type="InterPro" id="IPR000276">
    <property type="entry name" value="GPCR_Rhodpsn"/>
</dbReference>
<keyword evidence="5 8" id="KW-0472">Membrane</keyword>
<organism evidence="10 11">
    <name type="scientific">Exaiptasia diaphana</name>
    <name type="common">Tropical sea anemone</name>
    <name type="synonym">Aiptasia pulchella</name>
    <dbReference type="NCBI Taxonomy" id="2652724"/>
    <lineage>
        <taxon>Eukaryota</taxon>
        <taxon>Metazoa</taxon>
        <taxon>Cnidaria</taxon>
        <taxon>Anthozoa</taxon>
        <taxon>Hexacorallia</taxon>
        <taxon>Actiniaria</taxon>
        <taxon>Aiptasiidae</taxon>
        <taxon>Exaiptasia</taxon>
    </lineage>
</organism>
<feature type="transmembrane region" description="Helical" evidence="8">
    <location>
        <begin position="302"/>
        <end position="321"/>
    </location>
</feature>
<dbReference type="PANTHER" id="PTHR45695:SF9">
    <property type="entry name" value="LEUCOKININ RECEPTOR"/>
    <property type="match status" value="1"/>
</dbReference>
<evidence type="ECO:0000256" key="3">
    <source>
        <dbReference type="ARBA" id="ARBA00022989"/>
    </source>
</evidence>
<dbReference type="Pfam" id="PF00001">
    <property type="entry name" value="7tm_1"/>
    <property type="match status" value="1"/>
</dbReference>
<keyword evidence="2 8" id="KW-0812">Transmembrane</keyword>
<evidence type="ECO:0000259" key="9">
    <source>
        <dbReference type="PROSITE" id="PS50262"/>
    </source>
</evidence>
<accession>A0A913XA84</accession>
<dbReference type="PANTHER" id="PTHR45695">
    <property type="entry name" value="LEUCOKININ RECEPTOR-RELATED"/>
    <property type="match status" value="1"/>
</dbReference>
<name>A0A913XA84_EXADI</name>
<evidence type="ECO:0000256" key="4">
    <source>
        <dbReference type="ARBA" id="ARBA00023040"/>
    </source>
</evidence>
<dbReference type="PRINTS" id="PR00237">
    <property type="entry name" value="GPCRRHODOPSN"/>
</dbReference>
<comment type="subcellular location">
    <subcellularLocation>
        <location evidence="1">Membrane</location>
        <topology evidence="1">Multi-pass membrane protein</topology>
    </subcellularLocation>
</comment>
<feature type="transmembrane region" description="Helical" evidence="8">
    <location>
        <begin position="67"/>
        <end position="90"/>
    </location>
</feature>
<evidence type="ECO:0000256" key="6">
    <source>
        <dbReference type="ARBA" id="ARBA00023170"/>
    </source>
</evidence>
<dbReference type="Proteomes" id="UP000887567">
    <property type="component" value="Unplaced"/>
</dbReference>
<dbReference type="KEGG" id="epa:110240037"/>
<feature type="transmembrane region" description="Helical" evidence="8">
    <location>
        <begin position="35"/>
        <end position="55"/>
    </location>
</feature>
<evidence type="ECO:0000313" key="10">
    <source>
        <dbReference type="EnsemblMetazoa" id="XP_020901466.1"/>
    </source>
</evidence>
<evidence type="ECO:0000256" key="1">
    <source>
        <dbReference type="ARBA" id="ARBA00004141"/>
    </source>
</evidence>
<evidence type="ECO:0000313" key="11">
    <source>
        <dbReference type="Proteomes" id="UP000887567"/>
    </source>
</evidence>
<dbReference type="GeneID" id="110240037"/>
<keyword evidence="4" id="KW-0297">G-protein coupled receptor</keyword>
<dbReference type="PROSITE" id="PS50262">
    <property type="entry name" value="G_PROTEIN_RECEP_F1_2"/>
    <property type="match status" value="1"/>
</dbReference>
<dbReference type="EnsemblMetazoa" id="XM_021045807.2">
    <property type="protein sequence ID" value="XP_020901466.1"/>
    <property type="gene ID" value="LOC110240037"/>
</dbReference>
<protein>
    <recommendedName>
        <fullName evidence="9">G-protein coupled receptors family 1 profile domain-containing protein</fullName>
    </recommendedName>
</protein>
<feature type="transmembrane region" description="Helical" evidence="8">
    <location>
        <begin position="341"/>
        <end position="360"/>
    </location>
</feature>
<dbReference type="GO" id="GO:0005886">
    <property type="term" value="C:plasma membrane"/>
    <property type="evidence" value="ECO:0007669"/>
    <property type="project" value="TreeGrafter"/>
</dbReference>
<evidence type="ECO:0000256" key="5">
    <source>
        <dbReference type="ARBA" id="ARBA00023136"/>
    </source>
</evidence>
<sequence length="376" mass="43001">MSSAGFNNSSSCTNNTCGATNIRRYFYVEPEPLKVFRLIITGIVLFASLVGNTVVIKAILGKRGKPFVYYLVTNLAVGELITTLCTPFLVTYSELGTWIFGDFFCRLLLPLSQTSLTVVTTTIAVISVRRYQVVSGVGLNFPATKRGVWLIIGAIWLYAFAACSPMYVLYKQTTRYTKRVVFCIEADESSWFSVMIQHYYIARIVLIYGIPVFIMILSYGAVTINIKKQVHSIIKNARPRVNSTQSNTRVTDYNLDAHRNSSPPSLHHMIPIQQNVIRAQEEPNTRPEVNVLLDQEGDLTKMFYMIVLIFILFYLPANIFYILEITRSFKWFKSMLIVRSYLYLMMYFTLALHPLCYGTMSRFYAKAFKKLILCKC</sequence>
<evidence type="ECO:0000256" key="2">
    <source>
        <dbReference type="ARBA" id="ARBA00022692"/>
    </source>
</evidence>
<evidence type="ECO:0000256" key="8">
    <source>
        <dbReference type="SAM" id="Phobius"/>
    </source>
</evidence>
<feature type="transmembrane region" description="Helical" evidence="8">
    <location>
        <begin position="110"/>
        <end position="128"/>
    </location>
</feature>
<dbReference type="Gene3D" id="1.20.1070.10">
    <property type="entry name" value="Rhodopsin 7-helix transmembrane proteins"/>
    <property type="match status" value="1"/>
</dbReference>
<dbReference type="InterPro" id="IPR017452">
    <property type="entry name" value="GPCR_Rhodpsn_7TM"/>
</dbReference>
<feature type="transmembrane region" description="Helical" evidence="8">
    <location>
        <begin position="148"/>
        <end position="170"/>
    </location>
</feature>
<keyword evidence="3 8" id="KW-1133">Transmembrane helix</keyword>
<dbReference type="GO" id="GO:0004930">
    <property type="term" value="F:G protein-coupled receptor activity"/>
    <property type="evidence" value="ECO:0007669"/>
    <property type="project" value="UniProtKB-KW"/>
</dbReference>
<dbReference type="OMA" id="ADESSWF"/>
<dbReference type="CDD" id="cd00637">
    <property type="entry name" value="7tm_classA_rhodopsin-like"/>
    <property type="match status" value="1"/>
</dbReference>
<keyword evidence="11" id="KW-1185">Reference proteome</keyword>
<keyword evidence="6" id="KW-0675">Receptor</keyword>
<dbReference type="AlphaFoldDB" id="A0A913XA84"/>
<feature type="transmembrane region" description="Helical" evidence="8">
    <location>
        <begin position="200"/>
        <end position="222"/>
    </location>
</feature>
<proteinExistence type="predicted"/>